<reference evidence="2" key="1">
    <citation type="journal article" date="2023" name="Mol. Phylogenet. Evol.">
        <title>Genome-scale phylogeny and comparative genomics of the fungal order Sordariales.</title>
        <authorList>
            <person name="Hensen N."/>
            <person name="Bonometti L."/>
            <person name="Westerberg I."/>
            <person name="Brannstrom I.O."/>
            <person name="Guillou S."/>
            <person name="Cros-Aarteil S."/>
            <person name="Calhoun S."/>
            <person name="Haridas S."/>
            <person name="Kuo A."/>
            <person name="Mondo S."/>
            <person name="Pangilinan J."/>
            <person name="Riley R."/>
            <person name="LaButti K."/>
            <person name="Andreopoulos B."/>
            <person name="Lipzen A."/>
            <person name="Chen C."/>
            <person name="Yan M."/>
            <person name="Daum C."/>
            <person name="Ng V."/>
            <person name="Clum A."/>
            <person name="Steindorff A."/>
            <person name="Ohm R.A."/>
            <person name="Martin F."/>
            <person name="Silar P."/>
            <person name="Natvig D.O."/>
            <person name="Lalanne C."/>
            <person name="Gautier V."/>
            <person name="Ament-Velasquez S.L."/>
            <person name="Kruys A."/>
            <person name="Hutchinson M.I."/>
            <person name="Powell A.J."/>
            <person name="Barry K."/>
            <person name="Miller A.N."/>
            <person name="Grigoriev I.V."/>
            <person name="Debuchy R."/>
            <person name="Gladieux P."/>
            <person name="Hiltunen Thoren M."/>
            <person name="Johannesson H."/>
        </authorList>
    </citation>
    <scope>NUCLEOTIDE SEQUENCE</scope>
    <source>
        <strain evidence="2">CBS 955.72</strain>
    </source>
</reference>
<keyword evidence="1" id="KW-0472">Membrane</keyword>
<evidence type="ECO:0000256" key="1">
    <source>
        <dbReference type="SAM" id="Phobius"/>
    </source>
</evidence>
<reference evidence="2" key="2">
    <citation type="submission" date="2023-06" db="EMBL/GenBank/DDBJ databases">
        <authorList>
            <consortium name="Lawrence Berkeley National Laboratory"/>
            <person name="Haridas S."/>
            <person name="Hensen N."/>
            <person name="Bonometti L."/>
            <person name="Westerberg I."/>
            <person name="Brannstrom I.O."/>
            <person name="Guillou S."/>
            <person name="Cros-Aarteil S."/>
            <person name="Calhoun S."/>
            <person name="Kuo A."/>
            <person name="Mondo S."/>
            <person name="Pangilinan J."/>
            <person name="Riley R."/>
            <person name="Labutti K."/>
            <person name="Andreopoulos B."/>
            <person name="Lipzen A."/>
            <person name="Chen C."/>
            <person name="Yanf M."/>
            <person name="Daum C."/>
            <person name="Ng V."/>
            <person name="Clum A."/>
            <person name="Steindorff A."/>
            <person name="Ohm R."/>
            <person name="Martin F."/>
            <person name="Silar P."/>
            <person name="Natvig D."/>
            <person name="Lalanne C."/>
            <person name="Gautier V."/>
            <person name="Ament-Velasquez S.L."/>
            <person name="Kruys A."/>
            <person name="Hutchinson M.I."/>
            <person name="Powell A.J."/>
            <person name="Barry K."/>
            <person name="Miller A.N."/>
            <person name="Grigoriev I.V."/>
            <person name="Debuchy R."/>
            <person name="Gladieux P."/>
            <person name="Thoren M.H."/>
            <person name="Johannesson H."/>
        </authorList>
    </citation>
    <scope>NUCLEOTIDE SEQUENCE</scope>
    <source>
        <strain evidence="2">CBS 955.72</strain>
    </source>
</reference>
<proteinExistence type="predicted"/>
<keyword evidence="3" id="KW-1185">Reference proteome</keyword>
<evidence type="ECO:0000313" key="2">
    <source>
        <dbReference type="EMBL" id="KAK3353701.1"/>
    </source>
</evidence>
<feature type="transmembrane region" description="Helical" evidence="1">
    <location>
        <begin position="77"/>
        <end position="96"/>
    </location>
</feature>
<dbReference type="EMBL" id="JAUIQD010000004">
    <property type="protein sequence ID" value="KAK3353701.1"/>
    <property type="molecule type" value="Genomic_DNA"/>
</dbReference>
<evidence type="ECO:0000313" key="3">
    <source>
        <dbReference type="Proteomes" id="UP001275084"/>
    </source>
</evidence>
<feature type="non-terminal residue" evidence="2">
    <location>
        <position position="126"/>
    </location>
</feature>
<sequence length="126" mass="14716">KQLTTEERMRVRILYFDASKSQAEIRNIIGYTKAQIRTTIRTNNATTGRSTGRPWTLTPEQEEELVKYITSSKARRMGFLELSMILFAGTYGMWLIKYASYRLGFHRRVARKKPPITEANRKLRIA</sequence>
<organism evidence="2 3">
    <name type="scientific">Lasiosphaeria hispida</name>
    <dbReference type="NCBI Taxonomy" id="260671"/>
    <lineage>
        <taxon>Eukaryota</taxon>
        <taxon>Fungi</taxon>
        <taxon>Dikarya</taxon>
        <taxon>Ascomycota</taxon>
        <taxon>Pezizomycotina</taxon>
        <taxon>Sordariomycetes</taxon>
        <taxon>Sordariomycetidae</taxon>
        <taxon>Sordariales</taxon>
        <taxon>Lasiosphaeriaceae</taxon>
        <taxon>Lasiosphaeria</taxon>
    </lineage>
</organism>
<protein>
    <submittedName>
        <fullName evidence="2">Uncharacterized protein</fullName>
    </submittedName>
</protein>
<dbReference type="AlphaFoldDB" id="A0AAJ0HJB1"/>
<comment type="caution">
    <text evidence="2">The sequence shown here is derived from an EMBL/GenBank/DDBJ whole genome shotgun (WGS) entry which is preliminary data.</text>
</comment>
<gene>
    <name evidence="2" type="ORF">B0T25DRAFT_431959</name>
</gene>
<keyword evidence="1" id="KW-1133">Transmembrane helix</keyword>
<dbReference type="Proteomes" id="UP001275084">
    <property type="component" value="Unassembled WGS sequence"/>
</dbReference>
<accession>A0AAJ0HJB1</accession>
<name>A0AAJ0HJB1_9PEZI</name>
<keyword evidence="1" id="KW-0812">Transmembrane</keyword>
<feature type="non-terminal residue" evidence="2">
    <location>
        <position position="1"/>
    </location>
</feature>